<evidence type="ECO:0000259" key="6">
    <source>
        <dbReference type="Pfam" id="PF07980"/>
    </source>
</evidence>
<evidence type="ECO:0000256" key="3">
    <source>
        <dbReference type="ARBA" id="ARBA00022729"/>
    </source>
</evidence>
<accession>A0A2W5GHK5</accession>
<dbReference type="EMBL" id="QFOI01000410">
    <property type="protein sequence ID" value="PZP42812.1"/>
    <property type="molecule type" value="Genomic_DNA"/>
</dbReference>
<comment type="subcellular location">
    <subcellularLocation>
        <location evidence="1">Cell outer membrane</location>
    </subcellularLocation>
</comment>
<dbReference type="SUPFAM" id="SSF48452">
    <property type="entry name" value="TPR-like"/>
    <property type="match status" value="1"/>
</dbReference>
<evidence type="ECO:0000256" key="4">
    <source>
        <dbReference type="ARBA" id="ARBA00023136"/>
    </source>
</evidence>
<evidence type="ECO:0000313" key="7">
    <source>
        <dbReference type="EMBL" id="PZP42812.1"/>
    </source>
</evidence>
<reference evidence="7 8" key="1">
    <citation type="submission" date="2017-11" db="EMBL/GenBank/DDBJ databases">
        <title>Infants hospitalized years apart are colonized by the same room-sourced microbial strains.</title>
        <authorList>
            <person name="Brooks B."/>
            <person name="Olm M.R."/>
            <person name="Firek B.A."/>
            <person name="Baker R."/>
            <person name="Thomas B.C."/>
            <person name="Morowitz M.J."/>
            <person name="Banfield J.F."/>
        </authorList>
    </citation>
    <scope>NUCLEOTIDE SEQUENCE [LARGE SCALE GENOMIC DNA]</scope>
    <source>
        <strain evidence="7">S2_009_000_R2_76</strain>
    </source>
</reference>
<proteinExistence type="inferred from homology"/>
<dbReference type="Proteomes" id="UP000249645">
    <property type="component" value="Unassembled WGS sequence"/>
</dbReference>
<feature type="non-terminal residue" evidence="7">
    <location>
        <position position="1"/>
    </location>
</feature>
<dbReference type="GO" id="GO:0009279">
    <property type="term" value="C:cell outer membrane"/>
    <property type="evidence" value="ECO:0007669"/>
    <property type="project" value="UniProtKB-SubCell"/>
</dbReference>
<keyword evidence="5" id="KW-0998">Cell outer membrane</keyword>
<evidence type="ECO:0000313" key="8">
    <source>
        <dbReference type="Proteomes" id="UP000249645"/>
    </source>
</evidence>
<evidence type="ECO:0000256" key="2">
    <source>
        <dbReference type="ARBA" id="ARBA00006275"/>
    </source>
</evidence>
<dbReference type="AlphaFoldDB" id="A0A2W5GHK5"/>
<dbReference type="InterPro" id="IPR011990">
    <property type="entry name" value="TPR-like_helical_dom_sf"/>
</dbReference>
<dbReference type="InterPro" id="IPR012944">
    <property type="entry name" value="SusD_RagB_dom"/>
</dbReference>
<sequence>LAGAPRYGYNVSPLIYEIRRERRIETAFDGFRWDDIVRWNAGALINNPKTVYGMVASQSVIDRYNNYFGSNLFAGINLKTITDWDGKTKQIVSPYTRAMRVWNDKLYLNPIPTDQIVLSKGNLTQNPGW</sequence>
<protein>
    <submittedName>
        <fullName evidence="7">RagB/SusD family nutrient uptake outer membrane protein</fullName>
    </submittedName>
</protein>
<keyword evidence="3" id="KW-0732">Signal</keyword>
<dbReference type="Pfam" id="PF07980">
    <property type="entry name" value="SusD_RagB"/>
    <property type="match status" value="1"/>
</dbReference>
<comment type="caution">
    <text evidence="7">The sequence shown here is derived from an EMBL/GenBank/DDBJ whole genome shotgun (WGS) entry which is preliminary data.</text>
</comment>
<evidence type="ECO:0000256" key="5">
    <source>
        <dbReference type="ARBA" id="ARBA00023237"/>
    </source>
</evidence>
<keyword evidence="4" id="KW-0472">Membrane</keyword>
<evidence type="ECO:0000256" key="1">
    <source>
        <dbReference type="ARBA" id="ARBA00004442"/>
    </source>
</evidence>
<feature type="domain" description="RagB/SusD" evidence="6">
    <location>
        <begin position="10"/>
        <end position="129"/>
    </location>
</feature>
<name>A0A2W5GHK5_9SPHI</name>
<dbReference type="Gene3D" id="1.25.40.390">
    <property type="match status" value="1"/>
</dbReference>
<organism evidence="7 8">
    <name type="scientific">Pseudopedobacter saltans</name>
    <dbReference type="NCBI Taxonomy" id="151895"/>
    <lineage>
        <taxon>Bacteria</taxon>
        <taxon>Pseudomonadati</taxon>
        <taxon>Bacteroidota</taxon>
        <taxon>Sphingobacteriia</taxon>
        <taxon>Sphingobacteriales</taxon>
        <taxon>Sphingobacteriaceae</taxon>
        <taxon>Pseudopedobacter</taxon>
    </lineage>
</organism>
<gene>
    <name evidence="7" type="ORF">DI598_16545</name>
</gene>
<comment type="similarity">
    <text evidence="2">Belongs to the SusD family.</text>
</comment>